<evidence type="ECO:0000256" key="1">
    <source>
        <dbReference type="SAM" id="Phobius"/>
    </source>
</evidence>
<dbReference type="Pfam" id="PF04143">
    <property type="entry name" value="Sulf_transp"/>
    <property type="match status" value="1"/>
</dbReference>
<name>A0A949U295_9CLOT</name>
<keyword evidence="1" id="KW-0812">Transmembrane</keyword>
<reference evidence="2" key="1">
    <citation type="submission" date="2020-12" db="EMBL/GenBank/DDBJ databases">
        <title>Clostridium thailandense sp. nov., a novel acetogenic bacterium isolated from peat land soil in Thailand.</title>
        <authorList>
            <person name="Chaikitkaew S."/>
            <person name="Birkeland N.K."/>
        </authorList>
    </citation>
    <scope>NUCLEOTIDE SEQUENCE</scope>
    <source>
        <strain evidence="2">PL3</strain>
    </source>
</reference>
<dbReference type="Proteomes" id="UP000694308">
    <property type="component" value="Unassembled WGS sequence"/>
</dbReference>
<accession>A0A949U295</accession>
<feature type="transmembrane region" description="Helical" evidence="1">
    <location>
        <begin position="87"/>
        <end position="107"/>
    </location>
</feature>
<comment type="caution">
    <text evidence="2">The sequence shown here is derived from an EMBL/GenBank/DDBJ whole genome shotgun (WGS) entry which is preliminary data.</text>
</comment>
<feature type="transmembrane region" description="Helical" evidence="1">
    <location>
        <begin position="202"/>
        <end position="221"/>
    </location>
</feature>
<evidence type="ECO:0000313" key="3">
    <source>
        <dbReference type="Proteomes" id="UP000694308"/>
    </source>
</evidence>
<keyword evidence="3" id="KW-1185">Reference proteome</keyword>
<dbReference type="EMBL" id="JAEEGC010000151">
    <property type="protein sequence ID" value="MBV7276070.1"/>
    <property type="molecule type" value="Genomic_DNA"/>
</dbReference>
<keyword evidence="1" id="KW-1133">Transmembrane helix</keyword>
<feature type="transmembrane region" description="Helical" evidence="1">
    <location>
        <begin position="48"/>
        <end position="66"/>
    </location>
</feature>
<organism evidence="2 3">
    <name type="scientific">Clostridium thailandense</name>
    <dbReference type="NCBI Taxonomy" id="2794346"/>
    <lineage>
        <taxon>Bacteria</taxon>
        <taxon>Bacillati</taxon>
        <taxon>Bacillota</taxon>
        <taxon>Clostridia</taxon>
        <taxon>Eubacteriales</taxon>
        <taxon>Clostridiaceae</taxon>
        <taxon>Clostridium</taxon>
    </lineage>
</organism>
<feature type="transmembrane region" description="Helical" evidence="1">
    <location>
        <begin position="24"/>
        <end position="42"/>
    </location>
</feature>
<proteinExistence type="predicted"/>
<protein>
    <submittedName>
        <fullName evidence="2">YeeE/YedE family protein</fullName>
    </submittedName>
</protein>
<dbReference type="RefSeq" id="WP_218323114.1">
    <property type="nucleotide sequence ID" value="NZ_JAEEGC010000151.1"/>
</dbReference>
<feature type="transmembrane region" description="Helical" evidence="1">
    <location>
        <begin position="127"/>
        <end position="150"/>
    </location>
</feature>
<evidence type="ECO:0000313" key="2">
    <source>
        <dbReference type="EMBL" id="MBV7276070.1"/>
    </source>
</evidence>
<keyword evidence="1" id="KW-0472">Membrane</keyword>
<feature type="transmembrane region" description="Helical" evidence="1">
    <location>
        <begin position="162"/>
        <end position="182"/>
    </location>
</feature>
<dbReference type="InterPro" id="IPR007272">
    <property type="entry name" value="Sulf_transp_TsuA/YedE"/>
</dbReference>
<dbReference type="AlphaFoldDB" id="A0A949U295"/>
<gene>
    <name evidence="2" type="ORF">I6U48_24565</name>
</gene>
<sequence length="229" mass="25972">MINDIDLLIQQRQMKTKQKQKNQIPYAIGIFIIVSVICVVLWKYNRNYIPYWVIGIGFGIALRYSRFCFSGALRDFVILGNTKLLKGLLLAMMISTAGFGIIQYIYLENNPIDYMHIPGSIISVGPHIAIGAFMFGIGMTIAGGCGSAVLMRIGEGHTFPWVVLLGFIIGNVLGAKNYSFWYEKVISNAKVIYFPEYVNLKVVVILQLLVLMILYKIASWYENKRIKKR</sequence>